<keyword evidence="2" id="KW-1133">Transmembrane helix</keyword>
<gene>
    <name evidence="4" type="ORF">BJ322DRAFT_1026338</name>
</gene>
<reference evidence="4" key="1">
    <citation type="journal article" date="2020" name="Nat. Commun.">
        <title>Large-scale genome sequencing of mycorrhizal fungi provides insights into the early evolution of symbiotic traits.</title>
        <authorList>
            <person name="Miyauchi S."/>
            <person name="Kiss E."/>
            <person name="Kuo A."/>
            <person name="Drula E."/>
            <person name="Kohler A."/>
            <person name="Sanchez-Garcia M."/>
            <person name="Morin E."/>
            <person name="Andreopoulos B."/>
            <person name="Barry K.W."/>
            <person name="Bonito G."/>
            <person name="Buee M."/>
            <person name="Carver A."/>
            <person name="Chen C."/>
            <person name="Cichocki N."/>
            <person name="Clum A."/>
            <person name="Culley D."/>
            <person name="Crous P.W."/>
            <person name="Fauchery L."/>
            <person name="Girlanda M."/>
            <person name="Hayes R.D."/>
            <person name="Keri Z."/>
            <person name="LaButti K."/>
            <person name="Lipzen A."/>
            <person name="Lombard V."/>
            <person name="Magnuson J."/>
            <person name="Maillard F."/>
            <person name="Murat C."/>
            <person name="Nolan M."/>
            <person name="Ohm R.A."/>
            <person name="Pangilinan J."/>
            <person name="Pereira M.F."/>
            <person name="Perotto S."/>
            <person name="Peter M."/>
            <person name="Pfister S."/>
            <person name="Riley R."/>
            <person name="Sitrit Y."/>
            <person name="Stielow J.B."/>
            <person name="Szollosi G."/>
            <person name="Zifcakova L."/>
            <person name="Stursova M."/>
            <person name="Spatafora J.W."/>
            <person name="Tedersoo L."/>
            <person name="Vaario L.M."/>
            <person name="Yamada A."/>
            <person name="Yan M."/>
            <person name="Wang P."/>
            <person name="Xu J."/>
            <person name="Bruns T."/>
            <person name="Baldrian P."/>
            <person name="Vilgalys R."/>
            <person name="Dunand C."/>
            <person name="Henrissat B."/>
            <person name="Grigoriev I.V."/>
            <person name="Hibbett D."/>
            <person name="Nagy L.G."/>
            <person name="Martin F.M."/>
        </authorList>
    </citation>
    <scope>NUCLEOTIDE SEQUENCE</scope>
    <source>
        <strain evidence="4">UH-Tt-Lm1</strain>
    </source>
</reference>
<dbReference type="EMBL" id="WIUZ02000001">
    <property type="protein sequence ID" value="KAF9791947.1"/>
    <property type="molecule type" value="Genomic_DNA"/>
</dbReference>
<feature type="region of interest" description="Disordered" evidence="1">
    <location>
        <begin position="733"/>
        <end position="763"/>
    </location>
</feature>
<evidence type="ECO:0000313" key="5">
    <source>
        <dbReference type="Proteomes" id="UP000736335"/>
    </source>
</evidence>
<evidence type="ECO:0000313" key="4">
    <source>
        <dbReference type="EMBL" id="KAF9791947.1"/>
    </source>
</evidence>
<evidence type="ECO:0008006" key="6">
    <source>
        <dbReference type="Google" id="ProtNLM"/>
    </source>
</evidence>
<feature type="compositionally biased region" description="Low complexity" evidence="1">
    <location>
        <begin position="132"/>
        <end position="146"/>
    </location>
</feature>
<feature type="transmembrane region" description="Helical" evidence="2">
    <location>
        <begin position="659"/>
        <end position="681"/>
    </location>
</feature>
<dbReference type="AlphaFoldDB" id="A0A9P6HQF2"/>
<feature type="region of interest" description="Disordered" evidence="1">
    <location>
        <begin position="119"/>
        <end position="178"/>
    </location>
</feature>
<feature type="compositionally biased region" description="Polar residues" evidence="1">
    <location>
        <begin position="119"/>
        <end position="131"/>
    </location>
</feature>
<dbReference type="OrthoDB" id="2657661at2759"/>
<organism evidence="4 5">
    <name type="scientific">Thelephora terrestris</name>
    <dbReference type="NCBI Taxonomy" id="56493"/>
    <lineage>
        <taxon>Eukaryota</taxon>
        <taxon>Fungi</taxon>
        <taxon>Dikarya</taxon>
        <taxon>Basidiomycota</taxon>
        <taxon>Agaricomycotina</taxon>
        <taxon>Agaricomycetes</taxon>
        <taxon>Thelephorales</taxon>
        <taxon>Thelephoraceae</taxon>
        <taxon>Thelephora</taxon>
    </lineage>
</organism>
<evidence type="ECO:0000256" key="2">
    <source>
        <dbReference type="SAM" id="Phobius"/>
    </source>
</evidence>
<name>A0A9P6HQF2_9AGAM</name>
<feature type="transmembrane region" description="Helical" evidence="2">
    <location>
        <begin position="618"/>
        <end position="639"/>
    </location>
</feature>
<evidence type="ECO:0000256" key="1">
    <source>
        <dbReference type="SAM" id="MobiDB-lite"/>
    </source>
</evidence>
<keyword evidence="2" id="KW-0472">Membrane</keyword>
<proteinExistence type="predicted"/>
<feature type="chain" id="PRO_5040263792" description="WW domain-containing protein" evidence="3">
    <location>
        <begin position="19"/>
        <end position="763"/>
    </location>
</feature>
<keyword evidence="5" id="KW-1185">Reference proteome</keyword>
<evidence type="ECO:0000256" key="3">
    <source>
        <dbReference type="SAM" id="SignalP"/>
    </source>
</evidence>
<keyword evidence="2" id="KW-0812">Transmembrane</keyword>
<feature type="region of interest" description="Disordered" evidence="1">
    <location>
        <begin position="45"/>
        <end position="67"/>
    </location>
</feature>
<sequence>MRLTLRSFLLFLRELVLLFRKRWHHMARRLWYILGDLRARFSSRNPERRDKIRPSVERRPAKSSPTTVICASRLPPTATPIAGGDTSTIVVCTATVNDIIQESHENNSAHNLDVNTYQNREGSISGSSATISPNNSRPPSQNSYRPAPILPERRLGHPPDPQCSCRPPSKSAYHSPSNLDGAEAVARGYLEPPSSAQFAFPPSVNTSVSSCVYHTSGRFSPPQPSPLTNASEPGAGLLPMIEVDRYGKNRKGKVETANRAQVLPPATTKFEGEHVPEWTPLVHPDGALHWVNKHDPIYTDTNMREPKLRQRIEEALEKIDNLRVNFPPLPVDDWELVLELDKDFCSYYFVRHSTRCLFWLQEFDPVRALDSPSGVTERTHIHLALQAHYWSHWEMYPHNRETPEHILQELRGILAHAGVESMTSANSTTPYSEGDLDKFLSYVNHVTSAGGNHGFSACVVGRLMHLFIFARYLNFYGQKVARLESDQTIYGIHPKRTFLIKILSVLFFYTPELYLRKLESVYTDFIICQHRWARFITWQQDEWKDTIINVTVLLTANMAFLAIPGIGNSTQLASYFSTVTAIGSIVIGLLLVRKHSNKLEDSARDVELYLRSRHNKAIGFETLAILYSLPYSLLMWSTVSFTTAFGLETLVSTPQIRTKLSVGAVFVMVIVLIFWCVWITIEGRTDIGVFSAVYCLLCPQGDITQPPPDEGGEDGDEMRTMGRVNSYTTLVSGDQAGRNTSRRLLGKTRANTGEVDQGPEVMV</sequence>
<feature type="transmembrane region" description="Helical" evidence="2">
    <location>
        <begin position="572"/>
        <end position="592"/>
    </location>
</feature>
<comment type="caution">
    <text evidence="4">The sequence shown here is derived from an EMBL/GenBank/DDBJ whole genome shotgun (WGS) entry which is preliminary data.</text>
</comment>
<dbReference type="Proteomes" id="UP000736335">
    <property type="component" value="Unassembled WGS sequence"/>
</dbReference>
<reference evidence="4" key="2">
    <citation type="submission" date="2020-11" db="EMBL/GenBank/DDBJ databases">
        <authorList>
            <consortium name="DOE Joint Genome Institute"/>
            <person name="Kuo A."/>
            <person name="Miyauchi S."/>
            <person name="Kiss E."/>
            <person name="Drula E."/>
            <person name="Kohler A."/>
            <person name="Sanchez-Garcia M."/>
            <person name="Andreopoulos B."/>
            <person name="Barry K.W."/>
            <person name="Bonito G."/>
            <person name="Buee M."/>
            <person name="Carver A."/>
            <person name="Chen C."/>
            <person name="Cichocki N."/>
            <person name="Clum A."/>
            <person name="Culley D."/>
            <person name="Crous P.W."/>
            <person name="Fauchery L."/>
            <person name="Girlanda M."/>
            <person name="Hayes R."/>
            <person name="Keri Z."/>
            <person name="Labutti K."/>
            <person name="Lipzen A."/>
            <person name="Lombard V."/>
            <person name="Magnuson J."/>
            <person name="Maillard F."/>
            <person name="Morin E."/>
            <person name="Murat C."/>
            <person name="Nolan M."/>
            <person name="Ohm R."/>
            <person name="Pangilinan J."/>
            <person name="Pereira M."/>
            <person name="Perotto S."/>
            <person name="Peter M."/>
            <person name="Riley R."/>
            <person name="Sitrit Y."/>
            <person name="Stielow B."/>
            <person name="Szollosi G."/>
            <person name="Zifcakova L."/>
            <person name="Stursova M."/>
            <person name="Spatafora J.W."/>
            <person name="Tedersoo L."/>
            <person name="Vaario L.-M."/>
            <person name="Yamada A."/>
            <person name="Yan M."/>
            <person name="Wang P."/>
            <person name="Xu J."/>
            <person name="Bruns T."/>
            <person name="Baldrian P."/>
            <person name="Vilgalys R."/>
            <person name="Henrissat B."/>
            <person name="Grigoriev I.V."/>
            <person name="Hibbett D."/>
            <person name="Nagy L.G."/>
            <person name="Martin F.M."/>
        </authorList>
    </citation>
    <scope>NUCLEOTIDE SEQUENCE</scope>
    <source>
        <strain evidence="4">UH-Tt-Lm1</strain>
    </source>
</reference>
<feature type="signal peptide" evidence="3">
    <location>
        <begin position="1"/>
        <end position="18"/>
    </location>
</feature>
<accession>A0A9P6HQF2</accession>
<keyword evidence="3" id="KW-0732">Signal</keyword>
<feature type="compositionally biased region" description="Basic and acidic residues" evidence="1">
    <location>
        <begin position="45"/>
        <end position="60"/>
    </location>
</feature>
<protein>
    <recommendedName>
        <fullName evidence="6">WW domain-containing protein</fullName>
    </recommendedName>
</protein>